<reference evidence="1 2" key="1">
    <citation type="journal article" date="2015" name="Nature">
        <title>rRNA introns, odd ribosomes, and small enigmatic genomes across a large radiation of phyla.</title>
        <authorList>
            <person name="Brown C.T."/>
            <person name="Hug L.A."/>
            <person name="Thomas B.C."/>
            <person name="Sharon I."/>
            <person name="Castelle C.J."/>
            <person name="Singh A."/>
            <person name="Wilkins M.J."/>
            <person name="Williams K.H."/>
            <person name="Banfield J.F."/>
        </authorList>
    </citation>
    <scope>NUCLEOTIDE SEQUENCE [LARGE SCALE GENOMIC DNA]</scope>
</reference>
<organism evidence="1 2">
    <name type="scientific">Berkelbacteria bacterium GW2011_GWA2_35_9</name>
    <dbReference type="NCBI Taxonomy" id="1618333"/>
    <lineage>
        <taxon>Bacteria</taxon>
        <taxon>Candidatus Berkelbacteria</taxon>
    </lineage>
</organism>
<dbReference type="Gene3D" id="1.10.1220.10">
    <property type="entry name" value="Met repressor-like"/>
    <property type="match status" value="1"/>
</dbReference>
<dbReference type="EMBL" id="LBRB01000013">
    <property type="protein sequence ID" value="KKP88451.1"/>
    <property type="molecule type" value="Genomic_DNA"/>
</dbReference>
<proteinExistence type="predicted"/>
<dbReference type="GO" id="GO:0006355">
    <property type="term" value="P:regulation of DNA-templated transcription"/>
    <property type="evidence" value="ECO:0007669"/>
    <property type="project" value="InterPro"/>
</dbReference>
<accession>A0A0G0DI44</accession>
<comment type="caution">
    <text evidence="1">The sequence shown here is derived from an EMBL/GenBank/DDBJ whole genome shotgun (WGS) entry which is preliminary data.</text>
</comment>
<dbReference type="Proteomes" id="UP000034316">
    <property type="component" value="Unassembled WGS sequence"/>
</dbReference>
<evidence type="ECO:0000313" key="2">
    <source>
        <dbReference type="Proteomes" id="UP000034316"/>
    </source>
</evidence>
<protein>
    <submittedName>
        <fullName evidence="1">Addiction module antitoxin, RelB/DinJ family</fullName>
    </submittedName>
</protein>
<gene>
    <name evidence="1" type="ORF">UR93_C0013G0011</name>
</gene>
<dbReference type="STRING" id="1618333.UR93_C0013G0011"/>
<dbReference type="InterPro" id="IPR013321">
    <property type="entry name" value="Arc_rbn_hlx_hlx"/>
</dbReference>
<sequence>MKTLLSIKTEPEVKEQAKKLASELGLTLSALVTIQLKQAIRAKTITLSTKSYTPTPYLEKILEKADRDIKAGKNLSPKFDNTEDMIAWLNNPKRKYANRAS</sequence>
<name>A0A0G0DI44_9BACT</name>
<evidence type="ECO:0000313" key="1">
    <source>
        <dbReference type="EMBL" id="KKP88451.1"/>
    </source>
</evidence>
<dbReference type="AlphaFoldDB" id="A0A0G0DI44"/>